<dbReference type="Proteomes" id="UP000308330">
    <property type="component" value="Unassembled WGS sequence"/>
</dbReference>
<dbReference type="RefSeq" id="WP_108031247.1">
    <property type="nucleotide sequence ID" value="NZ_PYUE01000012.1"/>
</dbReference>
<reference evidence="1 2" key="1">
    <citation type="submission" date="2019-04" db="EMBL/GenBank/DDBJ databases">
        <title>Lysinibacillus genome sequencing.</title>
        <authorList>
            <person name="Dunlap C."/>
        </authorList>
    </citation>
    <scope>NUCLEOTIDE SEQUENCE [LARGE SCALE GENOMIC DNA]</scope>
    <source>
        <strain evidence="1 2">KCTC 33042</strain>
    </source>
</reference>
<gene>
    <name evidence="1" type="ORF">FC748_20945</name>
</gene>
<proteinExistence type="predicted"/>
<sequence>MELTTLEAIRYCIEEGIEGAEKRLQSFERRGRIDNSSVLEALIRDLKMIHVSVSLKTDEEGEMLKGKKRRFLLGEKRSERAERIDDRKNNGAIREAGKSLLDELVFKAILELEKTHCNDDEDIEVTTTQLIKKYAFVNPATIEHKTILKLIQENIFGEANTVYAHSITEYIRAYIRDTNRNILTSSLKELESTDRIAWSFKYYISDVTGHNDVSEEDYLEKQRLIKAEIEEYNSLNETNYSINALQKIRAKESRFLKPEERELLKYINETCPFMVYRRNVIRVLKRDCLEVSSNEAQQIFADILLKRIKKDYLANSSQIDGSFFDRNKSFLLAKYIETLEVILPQWCTDYFSKYTSAFGEITFHTELLTEEEKSVIGLGESQQLSYRDISAQLPF</sequence>
<comment type="caution">
    <text evidence="1">The sequence shown here is derived from an EMBL/GenBank/DDBJ whole genome shotgun (WGS) entry which is preliminary data.</text>
</comment>
<protein>
    <submittedName>
        <fullName evidence="1">Uncharacterized protein</fullName>
    </submittedName>
</protein>
<accession>A0ABY2SSG9</accession>
<evidence type="ECO:0000313" key="2">
    <source>
        <dbReference type="Proteomes" id="UP000308330"/>
    </source>
</evidence>
<keyword evidence="2" id="KW-1185">Reference proteome</keyword>
<evidence type="ECO:0000313" key="1">
    <source>
        <dbReference type="EMBL" id="TKI44841.1"/>
    </source>
</evidence>
<organism evidence="1 2">
    <name type="scientific">Lysinibacillus tabacifolii</name>
    <dbReference type="NCBI Taxonomy" id="1173107"/>
    <lineage>
        <taxon>Bacteria</taxon>
        <taxon>Bacillati</taxon>
        <taxon>Bacillota</taxon>
        <taxon>Bacilli</taxon>
        <taxon>Bacillales</taxon>
        <taxon>Bacillaceae</taxon>
        <taxon>Lysinibacillus</taxon>
    </lineage>
</organism>
<name>A0ABY2SSG9_9BACI</name>
<dbReference type="EMBL" id="SZPT01000011">
    <property type="protein sequence ID" value="TKI44841.1"/>
    <property type="molecule type" value="Genomic_DNA"/>
</dbReference>